<feature type="compositionally biased region" description="Basic and acidic residues" evidence="1">
    <location>
        <begin position="127"/>
        <end position="143"/>
    </location>
</feature>
<reference evidence="3 4" key="1">
    <citation type="journal article" date="2018" name="J. Microbiol.">
        <title>Baekduia soli gen. nov., sp. nov., a novel bacterium isolated from the soil of Baekdu Mountain and proposal of a novel family name, Baekduiaceae fam. nov.</title>
        <authorList>
            <person name="An D.S."/>
            <person name="Siddiqi M.Z."/>
            <person name="Kim K.H."/>
            <person name="Yu H.S."/>
            <person name="Im W.T."/>
        </authorList>
    </citation>
    <scope>NUCLEOTIDE SEQUENCE [LARGE SCALE GENOMIC DNA]</scope>
    <source>
        <strain evidence="3 4">BR7-21</strain>
    </source>
</reference>
<dbReference type="RefSeq" id="WP_146916015.1">
    <property type="nucleotide sequence ID" value="NZ_CP042430.1"/>
</dbReference>
<feature type="transmembrane region" description="Helical" evidence="2">
    <location>
        <begin position="98"/>
        <end position="123"/>
    </location>
</feature>
<evidence type="ECO:0000313" key="3">
    <source>
        <dbReference type="EMBL" id="QEC46610.1"/>
    </source>
</evidence>
<feature type="transmembrane region" description="Helical" evidence="2">
    <location>
        <begin position="40"/>
        <end position="58"/>
    </location>
</feature>
<keyword evidence="2" id="KW-0812">Transmembrane</keyword>
<accession>A0A5B8U0Z5</accession>
<dbReference type="KEGG" id="bsol:FSW04_02785"/>
<feature type="compositionally biased region" description="Low complexity" evidence="1">
    <location>
        <begin position="149"/>
        <end position="164"/>
    </location>
</feature>
<evidence type="ECO:0000256" key="1">
    <source>
        <dbReference type="SAM" id="MobiDB-lite"/>
    </source>
</evidence>
<proteinExistence type="predicted"/>
<keyword evidence="2" id="KW-0472">Membrane</keyword>
<feature type="transmembrane region" description="Helical" evidence="2">
    <location>
        <begin position="65"/>
        <end position="83"/>
    </location>
</feature>
<feature type="region of interest" description="Disordered" evidence="1">
    <location>
        <begin position="127"/>
        <end position="211"/>
    </location>
</feature>
<dbReference type="Proteomes" id="UP000321805">
    <property type="component" value="Chromosome"/>
</dbReference>
<dbReference type="AlphaFoldDB" id="A0A5B8U0Z5"/>
<dbReference type="EMBL" id="CP042430">
    <property type="protein sequence ID" value="QEC46610.1"/>
    <property type="molecule type" value="Genomic_DNA"/>
</dbReference>
<protein>
    <submittedName>
        <fullName evidence="3">Uncharacterized protein</fullName>
    </submittedName>
</protein>
<gene>
    <name evidence="3" type="ORF">FSW04_02785</name>
</gene>
<keyword evidence="4" id="KW-1185">Reference proteome</keyword>
<organism evidence="3 4">
    <name type="scientific">Baekduia soli</name>
    <dbReference type="NCBI Taxonomy" id="496014"/>
    <lineage>
        <taxon>Bacteria</taxon>
        <taxon>Bacillati</taxon>
        <taxon>Actinomycetota</taxon>
        <taxon>Thermoleophilia</taxon>
        <taxon>Solirubrobacterales</taxon>
        <taxon>Baekduiaceae</taxon>
        <taxon>Baekduia</taxon>
    </lineage>
</organism>
<evidence type="ECO:0000256" key="2">
    <source>
        <dbReference type="SAM" id="Phobius"/>
    </source>
</evidence>
<feature type="transmembrane region" description="Helical" evidence="2">
    <location>
        <begin position="7"/>
        <end position="28"/>
    </location>
</feature>
<keyword evidence="2" id="KW-1133">Transmembrane helix</keyword>
<evidence type="ECO:0000313" key="4">
    <source>
        <dbReference type="Proteomes" id="UP000321805"/>
    </source>
</evidence>
<name>A0A5B8U0Z5_9ACTN</name>
<sequence length="211" mass="21630">MPRRIDLGRAVLVAGAALLFISLFLRWYDTGPTGWQVFETLDLVLAGLAAAGVAVALRPDAAPRWAAWGVPGAAIVIVLVQLVDAPPAAGDGDPATGAWLALGAGLVMACGAVLSLATISITVQVRPEDPRRRVPAVDRRDAGGPDPGAGPDVAVDPADALVPDVPRRGRFLPRGAAAPEPAPAPEPAAEDPQRTQPLAALEDPAPDAERP</sequence>